<dbReference type="GO" id="GO:0031424">
    <property type="term" value="P:keratinization"/>
    <property type="evidence" value="ECO:0007669"/>
    <property type="project" value="TreeGrafter"/>
</dbReference>
<keyword evidence="1" id="KW-0403">Intermediate filament</keyword>
<dbReference type="InterPro" id="IPR032444">
    <property type="entry name" value="Keratin_2_head"/>
</dbReference>
<keyword evidence="5" id="KW-1185">Reference proteome</keyword>
<dbReference type="Pfam" id="PF00038">
    <property type="entry name" value="Filament"/>
    <property type="match status" value="1"/>
</dbReference>
<protein>
    <submittedName>
        <fullName evidence="4">K2C75 protein</fullName>
    </submittedName>
</protein>
<organism evidence="4 5">
    <name type="scientific">Chloropsis hardwickii</name>
    <dbReference type="NCBI Taxonomy" id="667144"/>
    <lineage>
        <taxon>Eukaryota</taxon>
        <taxon>Metazoa</taxon>
        <taxon>Chordata</taxon>
        <taxon>Craniata</taxon>
        <taxon>Vertebrata</taxon>
        <taxon>Euteleostomi</taxon>
        <taxon>Archelosauria</taxon>
        <taxon>Archosauria</taxon>
        <taxon>Dinosauria</taxon>
        <taxon>Saurischia</taxon>
        <taxon>Theropoda</taxon>
        <taxon>Coelurosauria</taxon>
        <taxon>Aves</taxon>
        <taxon>Neognathae</taxon>
        <taxon>Neoaves</taxon>
        <taxon>Telluraves</taxon>
        <taxon>Australaves</taxon>
        <taxon>Passeriformes</taxon>
        <taxon>Corvoidea</taxon>
        <taxon>Irenidae</taxon>
        <taxon>Chloropsis</taxon>
    </lineage>
</organism>
<feature type="domain" description="IF rod" evidence="3">
    <location>
        <begin position="46"/>
        <end position="241"/>
    </location>
</feature>
<dbReference type="PANTHER" id="PTHR45616">
    <property type="entry name" value="GATA-TYPE DOMAIN-CONTAINING PROTEIN"/>
    <property type="match status" value="1"/>
</dbReference>
<dbReference type="GO" id="GO:0030280">
    <property type="term" value="F:structural constituent of skin epidermis"/>
    <property type="evidence" value="ECO:0007669"/>
    <property type="project" value="TreeGrafter"/>
</dbReference>
<dbReference type="GO" id="GO:0045109">
    <property type="term" value="P:intermediate filament organization"/>
    <property type="evidence" value="ECO:0007669"/>
    <property type="project" value="TreeGrafter"/>
</dbReference>
<feature type="non-terminal residue" evidence="4">
    <location>
        <position position="241"/>
    </location>
</feature>
<evidence type="ECO:0000259" key="3">
    <source>
        <dbReference type="PROSITE" id="PS51842"/>
    </source>
</evidence>
<dbReference type="PROSITE" id="PS51842">
    <property type="entry name" value="IF_ROD_2"/>
    <property type="match status" value="1"/>
</dbReference>
<gene>
    <name evidence="4" type="primary">Krt75_3</name>
    <name evidence="4" type="ORF">CHLHAR_R09940</name>
</gene>
<reference evidence="4" key="1">
    <citation type="submission" date="2019-10" db="EMBL/GenBank/DDBJ databases">
        <title>Bird 10,000 Genomes (B10K) Project - Family phase.</title>
        <authorList>
            <person name="Zhang G."/>
        </authorList>
    </citation>
    <scope>NUCLEOTIDE SEQUENCE</scope>
    <source>
        <strain evidence="4">B10K-IZ-033-78</strain>
        <tissue evidence="4">Muscle</tissue>
    </source>
</reference>
<proteinExistence type="predicted"/>
<dbReference type="SMART" id="SM01391">
    <property type="entry name" value="Filament"/>
    <property type="match status" value="1"/>
</dbReference>
<evidence type="ECO:0000313" key="4">
    <source>
        <dbReference type="EMBL" id="NWH36643.1"/>
    </source>
</evidence>
<dbReference type="AlphaFoldDB" id="A0A850UYY8"/>
<evidence type="ECO:0000313" key="5">
    <source>
        <dbReference type="Proteomes" id="UP000640999"/>
    </source>
</evidence>
<dbReference type="GO" id="GO:0005615">
    <property type="term" value="C:extracellular space"/>
    <property type="evidence" value="ECO:0007669"/>
    <property type="project" value="TreeGrafter"/>
</dbReference>
<dbReference type="PRINTS" id="PR01276">
    <property type="entry name" value="TYPE2KERATIN"/>
</dbReference>
<evidence type="ECO:0000256" key="2">
    <source>
        <dbReference type="ARBA" id="ARBA00023054"/>
    </source>
</evidence>
<dbReference type="GO" id="GO:0045095">
    <property type="term" value="C:keratin filament"/>
    <property type="evidence" value="ECO:0007669"/>
    <property type="project" value="InterPro"/>
</dbReference>
<accession>A0A850UYY8</accession>
<dbReference type="Gene3D" id="1.20.5.1160">
    <property type="entry name" value="Vasodilator-stimulated phosphoprotein"/>
    <property type="match status" value="1"/>
</dbReference>
<comment type="caution">
    <text evidence="4">The sequence shown here is derived from an EMBL/GenBank/DDBJ whole genome shotgun (WGS) entry which is preliminary data.</text>
</comment>
<sequence>RAGGRAGEAGCGCGPGGIQKVTVNQRLLVPLNLEIDPNRQQVRQEDKDQIKSLNNKFAYFINKVQFLEQQNKVLELKWSLLKGQKIVHNNLEPMFELYISNMRRQLGALGRERLQLGSELKAMQDMVEDFKVRYKDFTQGPREGLVQPPLSPFQDADAAYVNKVDQGTKVDALTGEINFLQALYKAQLSQMQTQTSNTLVVLPMDNNRNLALDSIITEVKVQHEDIANRSCTEAESWCQTK</sequence>
<name>A0A850UYY8_9CORV</name>
<dbReference type="OrthoDB" id="2441647at2759"/>
<dbReference type="InterPro" id="IPR039008">
    <property type="entry name" value="IF_rod_dom"/>
</dbReference>
<keyword evidence="2" id="KW-0175">Coiled coil</keyword>
<evidence type="ECO:0000256" key="1">
    <source>
        <dbReference type="ARBA" id="ARBA00022754"/>
    </source>
</evidence>
<dbReference type="Pfam" id="PF16208">
    <property type="entry name" value="Keratin_2_head"/>
    <property type="match status" value="1"/>
</dbReference>
<dbReference type="PANTHER" id="PTHR45616:SF39">
    <property type="entry name" value="KERATIN, TYPE II CYTOSKELETAL 6A-RELATED"/>
    <property type="match status" value="1"/>
</dbReference>
<dbReference type="Proteomes" id="UP000640999">
    <property type="component" value="Unassembled WGS sequence"/>
</dbReference>
<dbReference type="EMBL" id="WEIW01001008">
    <property type="protein sequence ID" value="NWH36643.1"/>
    <property type="molecule type" value="Genomic_DNA"/>
</dbReference>
<feature type="non-terminal residue" evidence="4">
    <location>
        <position position="1"/>
    </location>
</feature>
<dbReference type="InterPro" id="IPR003054">
    <property type="entry name" value="Keratin_II"/>
</dbReference>
<dbReference type="FunFam" id="1.20.5.1160:FF:000001">
    <property type="entry name" value="Keratin type II"/>
    <property type="match status" value="1"/>
</dbReference>
<dbReference type="SUPFAM" id="SSF64593">
    <property type="entry name" value="Intermediate filament protein, coiled coil region"/>
    <property type="match status" value="1"/>
</dbReference>